<dbReference type="RefSeq" id="WP_247202225.1">
    <property type="nucleotide sequence ID" value="NZ_JALKCG010000008.1"/>
</dbReference>
<sequence>MISLVYGIIESPSAALAREAARPAGNGGLGPMAATIAGGTPAFRLNSPGWINAGPDIVQGVAGTQALTEYCRARLLNRVSVFALALRSFLSAYVDFAVAEVERRRDELEARLRALGLPADDGFPTYRDWVFSALLPVPQVHVAMPGDADPVAVDVLFWTGRSALALTLEGRTMPTPRQRRAQEAMLAAHPAMKAATLAVPADGHSWALCELAGHFDGALLPDTGLPFGPYRILAG</sequence>
<evidence type="ECO:0000313" key="1">
    <source>
        <dbReference type="EMBL" id="MCK0209727.1"/>
    </source>
</evidence>
<comment type="caution">
    <text evidence="1">The sequence shown here is derived from an EMBL/GenBank/DDBJ whole genome shotgun (WGS) entry which is preliminary data.</text>
</comment>
<proteinExistence type="predicted"/>
<protein>
    <submittedName>
        <fullName evidence="1">Uncharacterized protein</fullName>
    </submittedName>
</protein>
<dbReference type="Proteomes" id="UP001202867">
    <property type="component" value="Unassembled WGS sequence"/>
</dbReference>
<dbReference type="EMBL" id="JALKCG010000008">
    <property type="protein sequence ID" value="MCK0209727.1"/>
    <property type="molecule type" value="Genomic_DNA"/>
</dbReference>
<accession>A0ABT0DR15</accession>
<keyword evidence="2" id="KW-1185">Reference proteome</keyword>
<evidence type="ECO:0000313" key="2">
    <source>
        <dbReference type="Proteomes" id="UP001202867"/>
    </source>
</evidence>
<reference evidence="2" key="1">
    <citation type="submission" date="2023-07" db="EMBL/GenBank/DDBJ databases">
        <title>Ancylobacter moscoviensis sp. nov., facultatively methylotrophic bacteria from activated sludge and the reclassification of Starkeya novella (Starkey 1934) Kelly et al. 2000 as Ancylobacter novellus comb. nov., Starkeya koreensis Im et al. 2006 as Ancylobacter koreensis comb.nov., Angulomicrobium tetraedrale Vasil'eva et al. 1986 as Ancylobacter tetraedralis comb. nov., Angulomicrobium amanitiforme Fritz et al. 2004 as Ancylobacter amanitiformis comb. nov. and Methylorhabdus multivorans Doronina et al. 1996 as Ancylobacter multivorans comb. nov. and emended description of the genus Ancylobacter.</title>
        <authorList>
            <person name="Doronina N."/>
            <person name="Chemodurova A."/>
            <person name="Grouzdev D."/>
            <person name="Koziaeva V."/>
            <person name="Shi W."/>
            <person name="Wu L."/>
            <person name="Kaparullina E."/>
        </authorList>
    </citation>
    <scope>NUCLEOTIDE SEQUENCE [LARGE SCALE GENOMIC DNA]</scope>
    <source>
        <strain evidence="2">Jip08</strain>
    </source>
</reference>
<organism evidence="1 2">
    <name type="scientific">Ancylobacter koreensis</name>
    <dbReference type="NCBI Taxonomy" id="266121"/>
    <lineage>
        <taxon>Bacteria</taxon>
        <taxon>Pseudomonadati</taxon>
        <taxon>Pseudomonadota</taxon>
        <taxon>Alphaproteobacteria</taxon>
        <taxon>Hyphomicrobiales</taxon>
        <taxon>Xanthobacteraceae</taxon>
        <taxon>Ancylobacter</taxon>
    </lineage>
</organism>
<name>A0ABT0DR15_9HYPH</name>
<gene>
    <name evidence="1" type="ORF">MWN33_16965</name>
</gene>